<name>A0A0W0FYL8_MONRR</name>
<accession>A0A0W0FYL8</accession>
<protein>
    <submittedName>
        <fullName evidence="1">Uncharacterized protein</fullName>
    </submittedName>
</protein>
<dbReference type="EMBL" id="LATX01001462">
    <property type="protein sequence ID" value="KTB41439.1"/>
    <property type="molecule type" value="Genomic_DNA"/>
</dbReference>
<dbReference type="Proteomes" id="UP000054988">
    <property type="component" value="Unassembled WGS sequence"/>
</dbReference>
<evidence type="ECO:0000313" key="2">
    <source>
        <dbReference type="Proteomes" id="UP000054988"/>
    </source>
</evidence>
<evidence type="ECO:0000313" key="1">
    <source>
        <dbReference type="EMBL" id="KTB41439.1"/>
    </source>
</evidence>
<dbReference type="AlphaFoldDB" id="A0A0W0FYL8"/>
<gene>
    <name evidence="1" type="ORF">WG66_5982</name>
</gene>
<proteinExistence type="predicted"/>
<reference evidence="1 2" key="1">
    <citation type="submission" date="2015-12" db="EMBL/GenBank/DDBJ databases">
        <title>Draft genome sequence of Moniliophthora roreri, the causal agent of frosty pod rot of cacao.</title>
        <authorList>
            <person name="Aime M.C."/>
            <person name="Diaz-Valderrama J.R."/>
            <person name="Kijpornyongpan T."/>
            <person name="Phillips-Mora W."/>
        </authorList>
    </citation>
    <scope>NUCLEOTIDE SEQUENCE [LARGE SCALE GENOMIC DNA]</scope>
    <source>
        <strain evidence="1 2">MCA 2952</strain>
    </source>
</reference>
<organism evidence="1 2">
    <name type="scientific">Moniliophthora roreri</name>
    <name type="common">Frosty pod rot fungus</name>
    <name type="synonym">Monilia roreri</name>
    <dbReference type="NCBI Taxonomy" id="221103"/>
    <lineage>
        <taxon>Eukaryota</taxon>
        <taxon>Fungi</taxon>
        <taxon>Dikarya</taxon>
        <taxon>Basidiomycota</taxon>
        <taxon>Agaricomycotina</taxon>
        <taxon>Agaricomycetes</taxon>
        <taxon>Agaricomycetidae</taxon>
        <taxon>Agaricales</taxon>
        <taxon>Marasmiineae</taxon>
        <taxon>Marasmiaceae</taxon>
        <taxon>Moniliophthora</taxon>
    </lineage>
</organism>
<sequence>MPVSLFFSDEQCMGGNTSFVVYGVEAQM</sequence>
<comment type="caution">
    <text evidence="1">The sequence shown here is derived from an EMBL/GenBank/DDBJ whole genome shotgun (WGS) entry which is preliminary data.</text>
</comment>